<dbReference type="HOGENOM" id="CLU_047548_0_0_7"/>
<feature type="transmembrane region" description="Helical" evidence="1">
    <location>
        <begin position="12"/>
        <end position="31"/>
    </location>
</feature>
<gene>
    <name evidence="3" type="ordered locus">BMS_0103</name>
</gene>
<dbReference type="KEGG" id="bmx:BMS_0103"/>
<dbReference type="InterPro" id="IPR050515">
    <property type="entry name" value="Beta-lactam/transpept"/>
</dbReference>
<dbReference type="eggNOG" id="COG0768">
    <property type="taxonomic scope" value="Bacteria"/>
</dbReference>
<evidence type="ECO:0000256" key="1">
    <source>
        <dbReference type="SAM" id="Phobius"/>
    </source>
</evidence>
<keyword evidence="1" id="KW-0812">Transmembrane</keyword>
<dbReference type="PANTHER" id="PTHR30627:SF2">
    <property type="entry name" value="PEPTIDOGLYCAN D,D-TRANSPEPTIDASE MRDA"/>
    <property type="match status" value="1"/>
</dbReference>
<dbReference type="Gene3D" id="3.40.710.10">
    <property type="entry name" value="DD-peptidase/beta-lactamase superfamily"/>
    <property type="match status" value="1"/>
</dbReference>
<evidence type="ECO:0000259" key="2">
    <source>
        <dbReference type="Pfam" id="PF00905"/>
    </source>
</evidence>
<evidence type="ECO:0000313" key="3">
    <source>
        <dbReference type="EMBL" id="CBW25042.1"/>
    </source>
</evidence>
<dbReference type="EMBL" id="FQ312005">
    <property type="protein sequence ID" value="CBW25042.1"/>
    <property type="molecule type" value="Genomic_DNA"/>
</dbReference>
<dbReference type="Proteomes" id="UP000008963">
    <property type="component" value="Chromosome"/>
</dbReference>
<dbReference type="GO" id="GO:0005886">
    <property type="term" value="C:plasma membrane"/>
    <property type="evidence" value="ECO:0007669"/>
    <property type="project" value="TreeGrafter"/>
</dbReference>
<dbReference type="AlphaFoldDB" id="E1X286"/>
<dbReference type="SUPFAM" id="SSF56601">
    <property type="entry name" value="beta-lactamase/transpeptidase-like"/>
    <property type="match status" value="1"/>
</dbReference>
<dbReference type="GO" id="GO:0071555">
    <property type="term" value="P:cell wall organization"/>
    <property type="evidence" value="ECO:0007669"/>
    <property type="project" value="TreeGrafter"/>
</dbReference>
<evidence type="ECO:0000313" key="4">
    <source>
        <dbReference type="Proteomes" id="UP000008963"/>
    </source>
</evidence>
<organism evidence="3 4">
    <name type="scientific">Halobacteriovorax marinus (strain ATCC BAA-682 / DSM 15412 / SJ)</name>
    <name type="common">Bacteriovorax marinus</name>
    <dbReference type="NCBI Taxonomy" id="862908"/>
    <lineage>
        <taxon>Bacteria</taxon>
        <taxon>Pseudomonadati</taxon>
        <taxon>Bdellovibrionota</taxon>
        <taxon>Bacteriovoracia</taxon>
        <taxon>Bacteriovoracales</taxon>
        <taxon>Halobacteriovoraceae</taxon>
        <taxon>Halobacteriovorax</taxon>
    </lineage>
</organism>
<dbReference type="InterPro" id="IPR001460">
    <property type="entry name" value="PCN-bd_Tpept"/>
</dbReference>
<keyword evidence="1" id="KW-1133">Transmembrane helix</keyword>
<dbReference type="InterPro" id="IPR012338">
    <property type="entry name" value="Beta-lactam/transpept-like"/>
</dbReference>
<dbReference type="Pfam" id="PF00905">
    <property type="entry name" value="Transpeptidase"/>
    <property type="match status" value="1"/>
</dbReference>
<dbReference type="PANTHER" id="PTHR30627">
    <property type="entry name" value="PEPTIDOGLYCAN D,D-TRANSPEPTIDASE"/>
    <property type="match status" value="1"/>
</dbReference>
<proteinExistence type="predicted"/>
<keyword evidence="4" id="KW-1185">Reference proteome</keyword>
<sequence length="430" mass="49298">MLMKYIKNKTSLYLSLLVVGAISSFGLYNLWKEMKKEEKREEIITTRTIIKDNLNEAFRFSKKTFPKQIALKDEQVNIKYSLNSDLTDYIKKLLKRYRSDYTSVIVIDNETGFILSAVGYERDGNQFNMSLPFSSTHPSASLFKIVTTADLLEKSEVTKDSVFKFRGRGTTLYKYQLKDKKSRWQRRQSFERAFAYSNNVIFGKAAIKNSTGERLFDMATDFGFNEKLMEEISLSKSVFEMPDTDYELAEMASGFNKRTMISPVHAAILASVVANDGVLNYPRVVTEISDNNTNKMIWSPQHKTKRVLEVATARELQELMETTVKRGTARGSFRRLNRKLREGLEIGGKTGSITGGVPFGKRDWFTSFAIPTNESHGKGISIAVMNINLKKWYVKSSYLARKVIEYYYKEVNPLNENISEAKSKEEDKDT</sequence>
<feature type="domain" description="Penicillin-binding protein transpeptidase" evidence="2">
    <location>
        <begin position="103"/>
        <end position="370"/>
    </location>
</feature>
<name>E1X286_HALMS</name>
<protein>
    <submittedName>
        <fullName evidence="3">Penicillin-binding protein</fullName>
    </submittedName>
</protein>
<dbReference type="STRING" id="862908.BMS_0103"/>
<reference evidence="4" key="1">
    <citation type="journal article" date="2013" name="ISME J.">
        <title>A small predatory core genome in the divergent marine Bacteriovorax marinus SJ and the terrestrial Bdellovibrio bacteriovorus.</title>
        <authorList>
            <person name="Crossman L.C."/>
            <person name="Chen H."/>
            <person name="Cerdeno-Tarraga A.M."/>
            <person name="Brooks K."/>
            <person name="Quail M.A."/>
            <person name="Pineiro S.A."/>
            <person name="Hobley L."/>
            <person name="Sockett R.E."/>
            <person name="Bentley S.D."/>
            <person name="Parkhill J."/>
            <person name="Williams H.N."/>
            <person name="Stine O.C."/>
        </authorList>
    </citation>
    <scope>NUCLEOTIDE SEQUENCE [LARGE SCALE GENOMIC DNA]</scope>
    <source>
        <strain evidence="4">ATCC BAA-682 / DSM 15412 / SJ</strain>
    </source>
</reference>
<keyword evidence="1" id="KW-0472">Membrane</keyword>
<dbReference type="GO" id="GO:0071972">
    <property type="term" value="F:peptidoglycan L,D-transpeptidase activity"/>
    <property type="evidence" value="ECO:0007669"/>
    <property type="project" value="TreeGrafter"/>
</dbReference>
<dbReference type="PATRIC" id="fig|862908.3.peg.99"/>
<accession>E1X286</accession>
<dbReference type="GO" id="GO:0008658">
    <property type="term" value="F:penicillin binding"/>
    <property type="evidence" value="ECO:0007669"/>
    <property type="project" value="InterPro"/>
</dbReference>